<name>A0A7J6IE49_COLFN</name>
<evidence type="ECO:0000313" key="2">
    <source>
        <dbReference type="EMBL" id="KAF4474607.1"/>
    </source>
</evidence>
<accession>A0A7J6IE49</accession>
<sequence length="684" mass="74685">MAPNNTRDNFNSQRIINQDDSPSALAERPPTANRLERTNGLFRPYTPSTLADLNQDDSPTPAIHHGSRVQSLRNQPEFPAPWPVPTPPSIGDNSSPWVRLDPVPPLTYNGNSRSSTSAPSSNSLFGTSGTSTSRFIENGVILTPSSSGNLTPTSGPQYPTRPPRPAGSTSNPINASSDRDAIRVVNPSIGSGQLPANLTQISGPQYPTRPPRSTSNVNNASPDRDAIMAVNPSLGLSQLSIGSGPTSGPRSQTGAAKSATDVVFDSSDSDSDYNSDSGSDRELVIMGNSSSVRANAPAPTAVVNNPLRYLVSPLVPERSETLMLTWPRKNAIPPIRDPLSALPSGPRGVPWHNFSRLPHPLDLVTVRHRRRPSFHSSDEEAMPMPSRRIAGSWETRLARSQARYQAATGNSQCSGYAQRPRQYGPPSNANSSQPTVGRQPQGFRPTWAAMRAKQGQAKDNDKDRAALKAMYGISPNYAGDPTIERNRSADIPDSENCALWITFLPPDVTHREILAEIRNMGRIWSVVISGPEPAKNHHTAAAKVVFFELGAAQKFYAMSCNPARRFKVRGHVTKVELNRIKTAQDNRRNNSRVLRIKGRPDVVNKDALTAYFKQKITFEVDEVITIVMNEDMGDVEYRFGSFGNQAELAYLALQREYDVGGINSPYWEVQYGHDPCAPQPSAYN</sequence>
<dbReference type="Proteomes" id="UP000011096">
    <property type="component" value="Unassembled WGS sequence"/>
</dbReference>
<dbReference type="EMBL" id="ANPB02000011">
    <property type="protein sequence ID" value="KAF4474607.1"/>
    <property type="molecule type" value="Genomic_DNA"/>
</dbReference>
<feature type="region of interest" description="Disordered" evidence="1">
    <location>
        <begin position="142"/>
        <end position="223"/>
    </location>
</feature>
<reference evidence="2 3" key="1">
    <citation type="submission" date="2012-08" db="EMBL/GenBank/DDBJ databases">
        <authorList>
            <person name="Gan P.H.P."/>
            <person name="Ikeda K."/>
            <person name="Irieda H."/>
            <person name="Narusaka M."/>
            <person name="O'Connell R.J."/>
            <person name="Narusaka Y."/>
            <person name="Takano Y."/>
            <person name="Kubo Y."/>
            <person name="Shirasu K."/>
        </authorList>
    </citation>
    <scope>NUCLEOTIDE SEQUENCE [LARGE SCALE GENOMIC DNA]</scope>
    <source>
        <strain evidence="2 3">Nara gc5</strain>
    </source>
</reference>
<feature type="compositionally biased region" description="Pro residues" evidence="1">
    <location>
        <begin position="78"/>
        <end position="88"/>
    </location>
</feature>
<proteinExistence type="predicted"/>
<feature type="compositionally biased region" description="Polar residues" evidence="1">
    <location>
        <begin position="1"/>
        <end position="21"/>
    </location>
</feature>
<feature type="compositionally biased region" description="Polar residues" evidence="1">
    <location>
        <begin position="143"/>
        <end position="157"/>
    </location>
</feature>
<dbReference type="RefSeq" id="XP_031883853.1">
    <property type="nucleotide sequence ID" value="XM_032037260.1"/>
</dbReference>
<feature type="compositionally biased region" description="Polar residues" evidence="1">
    <location>
        <begin position="246"/>
        <end position="255"/>
    </location>
</feature>
<keyword evidence="3" id="KW-1185">Reference proteome</keyword>
<dbReference type="GeneID" id="43621240"/>
<feature type="region of interest" description="Disordered" evidence="1">
    <location>
        <begin position="1"/>
        <end position="130"/>
    </location>
</feature>
<feature type="compositionally biased region" description="Low complexity" evidence="1">
    <location>
        <begin position="109"/>
        <end position="123"/>
    </location>
</feature>
<feature type="compositionally biased region" description="Polar residues" evidence="1">
    <location>
        <begin position="425"/>
        <end position="438"/>
    </location>
</feature>
<dbReference type="AlphaFoldDB" id="A0A7J6IE49"/>
<dbReference type="InParanoid" id="A0A7J6IE49"/>
<organism evidence="2 3">
    <name type="scientific">Colletotrichum fructicola (strain Nara gc5)</name>
    <name type="common">Anthracnose fungus</name>
    <name type="synonym">Colletotrichum gloeosporioides (strain Nara gc5)</name>
    <dbReference type="NCBI Taxonomy" id="1213859"/>
    <lineage>
        <taxon>Eukaryota</taxon>
        <taxon>Fungi</taxon>
        <taxon>Dikarya</taxon>
        <taxon>Ascomycota</taxon>
        <taxon>Pezizomycotina</taxon>
        <taxon>Sordariomycetes</taxon>
        <taxon>Hypocreomycetidae</taxon>
        <taxon>Glomerellales</taxon>
        <taxon>Glomerellaceae</taxon>
        <taxon>Colletotrichum</taxon>
        <taxon>Colletotrichum gloeosporioides species complex</taxon>
    </lineage>
</organism>
<feature type="compositionally biased region" description="Polar residues" evidence="1">
    <location>
        <begin position="46"/>
        <end position="58"/>
    </location>
</feature>
<gene>
    <name evidence="2" type="ORF">CGGC5_v016667</name>
</gene>
<protein>
    <recommendedName>
        <fullName evidence="4">RRM domain-containing protein</fullName>
    </recommendedName>
</protein>
<evidence type="ECO:0000313" key="3">
    <source>
        <dbReference type="Proteomes" id="UP000011096"/>
    </source>
</evidence>
<reference evidence="2 3" key="2">
    <citation type="submission" date="2020-04" db="EMBL/GenBank/DDBJ databases">
        <title>Genome sequencing and assembly of multiple isolates from the Colletotrichum gloeosporioides species complex.</title>
        <authorList>
            <person name="Gan P."/>
            <person name="Shirasu K."/>
        </authorList>
    </citation>
    <scope>NUCLEOTIDE SEQUENCE [LARGE SCALE GENOMIC DNA]</scope>
    <source>
        <strain evidence="2 3">Nara gc5</strain>
    </source>
</reference>
<feature type="compositionally biased region" description="Polar residues" evidence="1">
    <location>
        <begin position="167"/>
        <end position="176"/>
    </location>
</feature>
<dbReference type="OrthoDB" id="3508416at2759"/>
<comment type="caution">
    <text evidence="2">The sequence shown here is derived from an EMBL/GenBank/DDBJ whole genome shotgun (WGS) entry which is preliminary data.</text>
</comment>
<dbReference type="SUPFAM" id="SSF54928">
    <property type="entry name" value="RNA-binding domain, RBD"/>
    <property type="match status" value="1"/>
</dbReference>
<evidence type="ECO:0000256" key="1">
    <source>
        <dbReference type="SAM" id="MobiDB-lite"/>
    </source>
</evidence>
<feature type="region of interest" description="Disordered" evidence="1">
    <location>
        <begin position="238"/>
        <end position="280"/>
    </location>
</feature>
<feature type="compositionally biased region" description="Polar residues" evidence="1">
    <location>
        <begin position="188"/>
        <end position="221"/>
    </location>
</feature>
<feature type="region of interest" description="Disordered" evidence="1">
    <location>
        <begin position="401"/>
        <end position="442"/>
    </location>
</feature>
<dbReference type="InterPro" id="IPR035979">
    <property type="entry name" value="RBD_domain_sf"/>
</dbReference>
<dbReference type="GO" id="GO:0003676">
    <property type="term" value="F:nucleic acid binding"/>
    <property type="evidence" value="ECO:0007669"/>
    <property type="project" value="InterPro"/>
</dbReference>
<evidence type="ECO:0008006" key="4">
    <source>
        <dbReference type="Google" id="ProtNLM"/>
    </source>
</evidence>